<name>A0A9D1YWT2_9MICO</name>
<evidence type="ECO:0000259" key="1">
    <source>
        <dbReference type="Pfam" id="PF00501"/>
    </source>
</evidence>
<dbReference type="GO" id="GO:0016878">
    <property type="term" value="F:acid-thiol ligase activity"/>
    <property type="evidence" value="ECO:0007669"/>
    <property type="project" value="UniProtKB-ARBA"/>
</dbReference>
<evidence type="ECO:0000259" key="2">
    <source>
        <dbReference type="Pfam" id="PF13193"/>
    </source>
</evidence>
<reference evidence="3" key="2">
    <citation type="submission" date="2021-04" db="EMBL/GenBank/DDBJ databases">
        <authorList>
            <person name="Gilroy R."/>
        </authorList>
    </citation>
    <scope>NUCLEOTIDE SEQUENCE</scope>
    <source>
        <strain evidence="3">ChiGjej1B1-98</strain>
    </source>
</reference>
<feature type="domain" description="AMP-dependent synthetase/ligase" evidence="1">
    <location>
        <begin position="3"/>
        <end position="162"/>
    </location>
</feature>
<sequence length="335" mass="35886">MSYILETSGSSAAPKSVVLSEEAVRAATEAANERLGGPGQWVLSLPEAFVAAKNVIWRNETSGAPLVRTSGSFTAEAFVEAVETLEHDRRYTSLVPAQLARLVDAAEIERSFIAPIRRLDRILLGGQRAPAGLIEKASMLGWQVTRTYGATETCGGCVWDGRPIGDVKIRITDQIEISGPTLADGYHDEPELTEQRFYRDAGGTRWYRTGDAGALIGGQLQVSGRIDDVIVSGGMNVSLAAVEHVVQVFAADAVVVAGPDPKWGEVPVVVTTSRPSLAEIRSAVGNALGKPARPNHVVTVSAIPTTHSGKPDRRKLKRLVASRTAQKSTRRRLFG</sequence>
<gene>
    <name evidence="3" type="ORF">H9830_12235</name>
</gene>
<dbReference type="Proteomes" id="UP000824005">
    <property type="component" value="Unassembled WGS sequence"/>
</dbReference>
<evidence type="ECO:0000313" key="4">
    <source>
        <dbReference type="Proteomes" id="UP000824005"/>
    </source>
</evidence>
<protein>
    <submittedName>
        <fullName evidence="3">AMP-binding protein</fullName>
    </submittedName>
</protein>
<dbReference type="Pfam" id="PF00501">
    <property type="entry name" value="AMP-binding"/>
    <property type="match status" value="1"/>
</dbReference>
<dbReference type="AlphaFoldDB" id="A0A9D1YWT2"/>
<dbReference type="InterPro" id="IPR045851">
    <property type="entry name" value="AMP-bd_C_sf"/>
</dbReference>
<comment type="caution">
    <text evidence="3">The sequence shown here is derived from an EMBL/GenBank/DDBJ whole genome shotgun (WGS) entry which is preliminary data.</text>
</comment>
<accession>A0A9D1YWT2</accession>
<dbReference type="Gene3D" id="3.30.300.30">
    <property type="match status" value="1"/>
</dbReference>
<dbReference type="PANTHER" id="PTHR43767:SF1">
    <property type="entry name" value="NONRIBOSOMAL PEPTIDE SYNTHASE PES1 (EUROFUNG)-RELATED"/>
    <property type="match status" value="1"/>
</dbReference>
<dbReference type="SUPFAM" id="SSF56801">
    <property type="entry name" value="Acetyl-CoA synthetase-like"/>
    <property type="match status" value="1"/>
</dbReference>
<evidence type="ECO:0000313" key="3">
    <source>
        <dbReference type="EMBL" id="HIY67030.1"/>
    </source>
</evidence>
<dbReference type="PANTHER" id="PTHR43767">
    <property type="entry name" value="LONG-CHAIN-FATTY-ACID--COA LIGASE"/>
    <property type="match status" value="1"/>
</dbReference>
<dbReference type="Pfam" id="PF13193">
    <property type="entry name" value="AMP-binding_C"/>
    <property type="match status" value="1"/>
</dbReference>
<dbReference type="InterPro" id="IPR000873">
    <property type="entry name" value="AMP-dep_synth/lig_dom"/>
</dbReference>
<dbReference type="EMBL" id="DXDC01000369">
    <property type="protein sequence ID" value="HIY67030.1"/>
    <property type="molecule type" value="Genomic_DNA"/>
</dbReference>
<dbReference type="Gene3D" id="3.40.50.12780">
    <property type="entry name" value="N-terminal domain of ligase-like"/>
    <property type="match status" value="1"/>
</dbReference>
<dbReference type="InterPro" id="IPR042099">
    <property type="entry name" value="ANL_N_sf"/>
</dbReference>
<proteinExistence type="predicted"/>
<dbReference type="InterPro" id="IPR025110">
    <property type="entry name" value="AMP-bd_C"/>
</dbReference>
<feature type="domain" description="AMP-binding enzyme C-terminal" evidence="2">
    <location>
        <begin position="251"/>
        <end position="310"/>
    </location>
</feature>
<organism evidence="3 4">
    <name type="scientific">Candidatus Agrococcus pullicola</name>
    <dbReference type="NCBI Taxonomy" id="2838429"/>
    <lineage>
        <taxon>Bacteria</taxon>
        <taxon>Bacillati</taxon>
        <taxon>Actinomycetota</taxon>
        <taxon>Actinomycetes</taxon>
        <taxon>Micrococcales</taxon>
        <taxon>Microbacteriaceae</taxon>
        <taxon>Agrococcus</taxon>
    </lineage>
</organism>
<reference evidence="3" key="1">
    <citation type="journal article" date="2021" name="PeerJ">
        <title>Extensive microbial diversity within the chicken gut microbiome revealed by metagenomics and culture.</title>
        <authorList>
            <person name="Gilroy R."/>
            <person name="Ravi A."/>
            <person name="Getino M."/>
            <person name="Pursley I."/>
            <person name="Horton D.L."/>
            <person name="Alikhan N.F."/>
            <person name="Baker D."/>
            <person name="Gharbi K."/>
            <person name="Hall N."/>
            <person name="Watson M."/>
            <person name="Adriaenssens E.M."/>
            <person name="Foster-Nyarko E."/>
            <person name="Jarju S."/>
            <person name="Secka A."/>
            <person name="Antonio M."/>
            <person name="Oren A."/>
            <person name="Chaudhuri R.R."/>
            <person name="La Ragione R."/>
            <person name="Hildebrand F."/>
            <person name="Pallen M.J."/>
        </authorList>
    </citation>
    <scope>NUCLEOTIDE SEQUENCE</scope>
    <source>
        <strain evidence="3">ChiGjej1B1-98</strain>
    </source>
</reference>
<dbReference type="InterPro" id="IPR050237">
    <property type="entry name" value="ATP-dep_AMP-bd_enzyme"/>
</dbReference>